<proteinExistence type="predicted"/>
<organism evidence="1">
    <name type="scientific">Arundo donax</name>
    <name type="common">Giant reed</name>
    <name type="synonym">Donax arundinaceus</name>
    <dbReference type="NCBI Taxonomy" id="35708"/>
    <lineage>
        <taxon>Eukaryota</taxon>
        <taxon>Viridiplantae</taxon>
        <taxon>Streptophyta</taxon>
        <taxon>Embryophyta</taxon>
        <taxon>Tracheophyta</taxon>
        <taxon>Spermatophyta</taxon>
        <taxon>Magnoliopsida</taxon>
        <taxon>Liliopsida</taxon>
        <taxon>Poales</taxon>
        <taxon>Poaceae</taxon>
        <taxon>PACMAD clade</taxon>
        <taxon>Arundinoideae</taxon>
        <taxon>Arundineae</taxon>
        <taxon>Arundo</taxon>
    </lineage>
</organism>
<dbReference type="EMBL" id="GBRH01280448">
    <property type="protein sequence ID" value="JAD17447.1"/>
    <property type="molecule type" value="Transcribed_RNA"/>
</dbReference>
<protein>
    <submittedName>
        <fullName evidence="1">Pdc2</fullName>
    </submittedName>
</protein>
<reference evidence="1" key="2">
    <citation type="journal article" date="2015" name="Data Brief">
        <title>Shoot transcriptome of the giant reed, Arundo donax.</title>
        <authorList>
            <person name="Barrero R.A."/>
            <person name="Guerrero F.D."/>
            <person name="Moolhuijzen P."/>
            <person name="Goolsby J.A."/>
            <person name="Tidwell J."/>
            <person name="Bellgard S.E."/>
            <person name="Bellgard M.I."/>
        </authorList>
    </citation>
    <scope>NUCLEOTIDE SEQUENCE</scope>
    <source>
        <tissue evidence="1">Shoot tissue taken approximately 20 cm above the soil surface</tissue>
    </source>
</reference>
<accession>A0A0A8Y0C1</accession>
<name>A0A0A8Y0C1_ARUDO</name>
<reference evidence="1" key="1">
    <citation type="submission" date="2014-09" db="EMBL/GenBank/DDBJ databases">
        <authorList>
            <person name="Magalhaes I.L.F."/>
            <person name="Oliveira U."/>
            <person name="Santos F.R."/>
            <person name="Vidigal T.H.D.A."/>
            <person name="Brescovit A.D."/>
            <person name="Santos A.J."/>
        </authorList>
    </citation>
    <scope>NUCLEOTIDE SEQUENCE</scope>
    <source>
        <tissue evidence="1">Shoot tissue taken approximately 20 cm above the soil surface</tissue>
    </source>
</reference>
<sequence length="10" mass="1244">MVWCRILLLP</sequence>
<evidence type="ECO:0000313" key="1">
    <source>
        <dbReference type="EMBL" id="JAD17447.1"/>
    </source>
</evidence>